<dbReference type="GO" id="GO:0004864">
    <property type="term" value="F:protein phosphatase inhibitor activity"/>
    <property type="evidence" value="ECO:0007669"/>
    <property type="project" value="InterPro"/>
</dbReference>
<dbReference type="GO" id="GO:0009738">
    <property type="term" value="P:abscisic acid-activated signaling pathway"/>
    <property type="evidence" value="ECO:0007669"/>
    <property type="project" value="InterPro"/>
</dbReference>
<dbReference type="GO" id="GO:0006952">
    <property type="term" value="P:defense response"/>
    <property type="evidence" value="ECO:0007669"/>
    <property type="project" value="InterPro"/>
</dbReference>
<reference evidence="3" key="1">
    <citation type="submission" date="2015-07" db="EMBL/GenBank/DDBJ databases">
        <title>Transcriptome Assembly of Anthurium amnicola.</title>
        <authorList>
            <person name="Suzuki J."/>
        </authorList>
    </citation>
    <scope>NUCLEOTIDE SEQUENCE</scope>
</reference>
<dbReference type="EMBL" id="GDJX01001724">
    <property type="protein sequence ID" value="JAT66212.1"/>
    <property type="molecule type" value="Transcribed_RNA"/>
</dbReference>
<dbReference type="SMART" id="SM01037">
    <property type="entry name" value="Bet_v_1"/>
    <property type="match status" value="1"/>
</dbReference>
<dbReference type="AlphaFoldDB" id="A0A1D1ZGT8"/>
<dbReference type="PANTHER" id="PTHR31907">
    <property type="entry name" value="MLP-LIKE PROTEIN 423"/>
    <property type="match status" value="1"/>
</dbReference>
<dbReference type="PRINTS" id="PR00634">
    <property type="entry name" value="BETALLERGEN"/>
</dbReference>
<name>A0A1D1ZGT8_9ARAE</name>
<protein>
    <submittedName>
        <fullName evidence="3">MLP-like protein 423</fullName>
    </submittedName>
</protein>
<dbReference type="GO" id="GO:0038023">
    <property type="term" value="F:signaling receptor activity"/>
    <property type="evidence" value="ECO:0007669"/>
    <property type="project" value="InterPro"/>
</dbReference>
<dbReference type="FunFam" id="3.30.530.20:FF:000007">
    <property type="entry name" value="Major pollen allergen Bet v 1-A"/>
    <property type="match status" value="1"/>
</dbReference>
<accession>A0A1D1ZGT8</accession>
<gene>
    <name evidence="3" type="primary">MLP423_0</name>
    <name evidence="3" type="ORF">g.21290</name>
</gene>
<organism evidence="3">
    <name type="scientific">Anthurium amnicola</name>
    <dbReference type="NCBI Taxonomy" id="1678845"/>
    <lineage>
        <taxon>Eukaryota</taxon>
        <taxon>Viridiplantae</taxon>
        <taxon>Streptophyta</taxon>
        <taxon>Embryophyta</taxon>
        <taxon>Tracheophyta</taxon>
        <taxon>Spermatophyta</taxon>
        <taxon>Magnoliopsida</taxon>
        <taxon>Liliopsida</taxon>
        <taxon>Araceae</taxon>
        <taxon>Pothoideae</taxon>
        <taxon>Potheae</taxon>
        <taxon>Anthurium</taxon>
    </lineage>
</organism>
<evidence type="ECO:0000313" key="3">
    <source>
        <dbReference type="EMBL" id="JAT66212.1"/>
    </source>
</evidence>
<dbReference type="InterPro" id="IPR023393">
    <property type="entry name" value="START-like_dom_sf"/>
</dbReference>
<feature type="domain" description="Bet v I/Major latex protein" evidence="2">
    <location>
        <begin position="34"/>
        <end position="184"/>
    </location>
</feature>
<sequence>MVQEPQHIHELHLSCHPLAFCHFFCSREQEAGMGLAGELEVEVDVKSPADKFWRGISDSTELFPKIFPDQYKSIESVEGDGKTVGSVRLIRYAQGIPMVTFVKEKIEAIDETNKSVGYSVIDGDLLSFYKTFKAKLQVTPKGEGALVKWAIVYEKANEEVPEPNLIVDSAVKTFAGLDEHLLKN</sequence>
<dbReference type="InterPro" id="IPR024949">
    <property type="entry name" value="Bet_v_I_allergen"/>
</dbReference>
<dbReference type="InterPro" id="IPR051761">
    <property type="entry name" value="MLP-like_ligand-binding"/>
</dbReference>
<dbReference type="Pfam" id="PF00407">
    <property type="entry name" value="Bet_v_1"/>
    <property type="match status" value="1"/>
</dbReference>
<evidence type="ECO:0000256" key="1">
    <source>
        <dbReference type="ARBA" id="ARBA00009744"/>
    </source>
</evidence>
<dbReference type="CDD" id="cd07816">
    <property type="entry name" value="Bet_v1-like"/>
    <property type="match status" value="1"/>
</dbReference>
<dbReference type="GO" id="GO:0010427">
    <property type="term" value="F:abscisic acid binding"/>
    <property type="evidence" value="ECO:0007669"/>
    <property type="project" value="InterPro"/>
</dbReference>
<evidence type="ECO:0000259" key="2">
    <source>
        <dbReference type="SMART" id="SM01037"/>
    </source>
</evidence>
<dbReference type="SUPFAM" id="SSF55961">
    <property type="entry name" value="Bet v1-like"/>
    <property type="match status" value="1"/>
</dbReference>
<dbReference type="InterPro" id="IPR000916">
    <property type="entry name" value="Bet_v_I/MLP"/>
</dbReference>
<comment type="similarity">
    <text evidence="1">Belongs to the BetVI family.</text>
</comment>
<proteinExistence type="inferred from homology"/>
<dbReference type="Gene3D" id="3.30.530.20">
    <property type="match status" value="1"/>
</dbReference>